<accession>A0ABT6FTV4</accession>
<dbReference type="InterPro" id="IPR014044">
    <property type="entry name" value="CAP_dom"/>
</dbReference>
<feature type="domain" description="SCP" evidence="1">
    <location>
        <begin position="42"/>
        <end position="153"/>
    </location>
</feature>
<comment type="caution">
    <text evidence="2">The sequence shown here is derived from an EMBL/GenBank/DDBJ whole genome shotgun (WGS) entry which is preliminary data.</text>
</comment>
<dbReference type="PROSITE" id="PS51257">
    <property type="entry name" value="PROKAR_LIPOPROTEIN"/>
    <property type="match status" value="1"/>
</dbReference>
<dbReference type="Pfam" id="PF00188">
    <property type="entry name" value="CAP"/>
    <property type="match status" value="1"/>
</dbReference>
<dbReference type="CDD" id="cd05379">
    <property type="entry name" value="CAP_bacterial"/>
    <property type="match status" value="1"/>
</dbReference>
<proteinExistence type="predicted"/>
<dbReference type="EMBL" id="JAPMUA010000004">
    <property type="protein sequence ID" value="MDG3586675.1"/>
    <property type="molecule type" value="Genomic_DNA"/>
</dbReference>
<dbReference type="Gene3D" id="3.40.33.10">
    <property type="entry name" value="CAP"/>
    <property type="match status" value="1"/>
</dbReference>
<gene>
    <name evidence="2" type="ORF">OSR52_12430</name>
</gene>
<dbReference type="InterPro" id="IPR035940">
    <property type="entry name" value="CAP_sf"/>
</dbReference>
<dbReference type="RefSeq" id="WP_277900400.1">
    <property type="nucleotide sequence ID" value="NZ_JAPMUA010000004.1"/>
</dbReference>
<dbReference type="PANTHER" id="PTHR31157">
    <property type="entry name" value="SCP DOMAIN-CONTAINING PROTEIN"/>
    <property type="match status" value="1"/>
</dbReference>
<evidence type="ECO:0000313" key="2">
    <source>
        <dbReference type="EMBL" id="MDG3586675.1"/>
    </source>
</evidence>
<dbReference type="PANTHER" id="PTHR31157:SF1">
    <property type="entry name" value="SCP DOMAIN-CONTAINING PROTEIN"/>
    <property type="match status" value="1"/>
</dbReference>
<keyword evidence="3" id="KW-1185">Reference proteome</keyword>
<evidence type="ECO:0000259" key="1">
    <source>
        <dbReference type="Pfam" id="PF00188"/>
    </source>
</evidence>
<dbReference type="Proteomes" id="UP001153642">
    <property type="component" value="Unassembled WGS sequence"/>
</dbReference>
<organism evidence="2 3">
    <name type="scientific">Galbibacter pacificus</name>
    <dbReference type="NCBI Taxonomy" id="2996052"/>
    <lineage>
        <taxon>Bacteria</taxon>
        <taxon>Pseudomonadati</taxon>
        <taxon>Bacteroidota</taxon>
        <taxon>Flavobacteriia</taxon>
        <taxon>Flavobacteriales</taxon>
        <taxon>Flavobacteriaceae</taxon>
        <taxon>Galbibacter</taxon>
    </lineage>
</organism>
<evidence type="ECO:0000313" key="3">
    <source>
        <dbReference type="Proteomes" id="UP001153642"/>
    </source>
</evidence>
<dbReference type="SUPFAM" id="SSF55797">
    <property type="entry name" value="PR-1-like"/>
    <property type="match status" value="1"/>
</dbReference>
<protein>
    <submittedName>
        <fullName evidence="2">CAP domain-containing protein</fullName>
    </submittedName>
</protein>
<name>A0ABT6FTV4_9FLAO</name>
<reference evidence="2" key="1">
    <citation type="submission" date="2022-11" db="EMBL/GenBank/DDBJ databases">
        <title>High-quality draft genome sequence of Galbibacter sp. strain CMA-7.</title>
        <authorList>
            <person name="Wei L."/>
            <person name="Dong C."/>
            <person name="Shao Z."/>
        </authorList>
    </citation>
    <scope>NUCLEOTIDE SEQUENCE</scope>
    <source>
        <strain evidence="2">CMA-7</strain>
    </source>
</reference>
<sequence>MKKYIFAICIVMLSCSNEEVGELEQEYVTANTNPELEAAVIDEVNKYRNKEGLNSLEYDASIYKYAAEQTQYMVSTGNINHNNFEGRATLLSKSTQAEAVSENVAKNYPDAQSVVSGWISSKGHHKNIIGNYTHTAVSVAKDAKGTLYYTQIFYKSPSK</sequence>